<keyword evidence="1" id="KW-1133">Transmembrane helix</keyword>
<evidence type="ECO:0000313" key="2">
    <source>
        <dbReference type="EMBL" id="HAR50986.1"/>
    </source>
</evidence>
<dbReference type="EMBL" id="DMVW01000042">
    <property type="protein sequence ID" value="HAR50986.1"/>
    <property type="molecule type" value="Genomic_DNA"/>
</dbReference>
<evidence type="ECO:0000313" key="3">
    <source>
        <dbReference type="Proteomes" id="UP000264719"/>
    </source>
</evidence>
<gene>
    <name evidence="2" type="ORF">DCS45_03780</name>
</gene>
<dbReference type="AlphaFoldDB" id="A0A348W8X4"/>
<evidence type="ECO:0000256" key="1">
    <source>
        <dbReference type="SAM" id="Phobius"/>
    </source>
</evidence>
<organism evidence="2 3">
    <name type="scientific">Roseovarius nubinhibens</name>
    <dbReference type="NCBI Taxonomy" id="314263"/>
    <lineage>
        <taxon>Bacteria</taxon>
        <taxon>Pseudomonadati</taxon>
        <taxon>Pseudomonadota</taxon>
        <taxon>Alphaproteobacteria</taxon>
        <taxon>Rhodobacterales</taxon>
        <taxon>Roseobacteraceae</taxon>
        <taxon>Roseovarius</taxon>
    </lineage>
</organism>
<dbReference type="RefSeq" id="WP_339853335.1">
    <property type="nucleotide sequence ID" value="NZ_CAXAXR010000004.1"/>
</dbReference>
<feature type="transmembrane region" description="Helical" evidence="1">
    <location>
        <begin position="12"/>
        <end position="30"/>
    </location>
</feature>
<keyword evidence="1" id="KW-0812">Transmembrane</keyword>
<reference evidence="2 3" key="1">
    <citation type="journal article" date="2018" name="Nat. Biotechnol.">
        <title>A standardized bacterial taxonomy based on genome phylogeny substantially revises the tree of life.</title>
        <authorList>
            <person name="Parks D.H."/>
            <person name="Chuvochina M."/>
            <person name="Waite D.W."/>
            <person name="Rinke C."/>
            <person name="Skarshewski A."/>
            <person name="Chaumeil P.A."/>
            <person name="Hugenholtz P."/>
        </authorList>
    </citation>
    <scope>NUCLEOTIDE SEQUENCE [LARGE SCALE GENOMIC DNA]</scope>
    <source>
        <strain evidence="2">UBA9169</strain>
    </source>
</reference>
<dbReference type="Proteomes" id="UP000264719">
    <property type="component" value="Unassembled WGS sequence"/>
</dbReference>
<comment type="caution">
    <text evidence="2">The sequence shown here is derived from an EMBL/GenBank/DDBJ whole genome shotgun (WGS) entry which is preliminary data.</text>
</comment>
<sequence length="95" mass="10513">MTDKIAEARPYRPLIVGIVAAGLTGMGQVLNGQAGRGLMMAFTALSLAWVSYNLTTPEHSFVGRYAGGFMIHAIAFMDALREAKFRWQIWQRDHG</sequence>
<name>A0A348W8X4_9RHOB</name>
<keyword evidence="1" id="KW-0472">Membrane</keyword>
<accession>A0A348W8X4</accession>
<protein>
    <submittedName>
        <fullName evidence="2">Uncharacterized protein</fullName>
    </submittedName>
</protein>
<proteinExistence type="predicted"/>